<dbReference type="EMBL" id="VFNV01000001">
    <property type="protein sequence ID" value="TQK76867.1"/>
    <property type="molecule type" value="Genomic_DNA"/>
</dbReference>
<keyword evidence="3" id="KW-1185">Reference proteome</keyword>
<keyword evidence="1" id="KW-0472">Membrane</keyword>
<dbReference type="AlphaFoldDB" id="A0A542SRL7"/>
<reference evidence="2 3" key="1">
    <citation type="submission" date="2019-06" db="EMBL/GenBank/DDBJ databases">
        <title>Sequencing the genomes of 1000 actinobacteria strains.</title>
        <authorList>
            <person name="Klenk H.-P."/>
        </authorList>
    </citation>
    <scope>NUCLEOTIDE SEQUENCE [LARGE SCALE GENOMIC DNA]</scope>
    <source>
        <strain evidence="2 3">DSM 10596</strain>
    </source>
</reference>
<protein>
    <submittedName>
        <fullName evidence="2">Uncharacterized protein</fullName>
    </submittedName>
</protein>
<sequence length="62" mass="7245">MRGVGLMRVVLWLRSVVWLIWLLVVFRMVRVLVWRIRVILLLVRLGCGKTGLILMVLSRVGM</sequence>
<keyword evidence="1" id="KW-1133">Transmembrane helix</keyword>
<comment type="caution">
    <text evidence="2">The sequence shown here is derived from an EMBL/GenBank/DDBJ whole genome shotgun (WGS) entry which is preliminary data.</text>
</comment>
<evidence type="ECO:0000313" key="2">
    <source>
        <dbReference type="EMBL" id="TQK76867.1"/>
    </source>
</evidence>
<feature type="transmembrane region" description="Helical" evidence="1">
    <location>
        <begin position="6"/>
        <end position="26"/>
    </location>
</feature>
<organism evidence="2 3">
    <name type="scientific">Rarobacter incanus</name>
    <dbReference type="NCBI Taxonomy" id="153494"/>
    <lineage>
        <taxon>Bacteria</taxon>
        <taxon>Bacillati</taxon>
        <taxon>Actinomycetota</taxon>
        <taxon>Actinomycetes</taxon>
        <taxon>Micrococcales</taxon>
        <taxon>Rarobacteraceae</taxon>
        <taxon>Rarobacter</taxon>
    </lineage>
</organism>
<gene>
    <name evidence="2" type="ORF">FB389_1562</name>
</gene>
<evidence type="ECO:0000313" key="3">
    <source>
        <dbReference type="Proteomes" id="UP000316181"/>
    </source>
</evidence>
<keyword evidence="1" id="KW-0812">Transmembrane</keyword>
<feature type="transmembrane region" description="Helical" evidence="1">
    <location>
        <begin position="38"/>
        <end position="57"/>
    </location>
</feature>
<dbReference type="Proteomes" id="UP000316181">
    <property type="component" value="Unassembled WGS sequence"/>
</dbReference>
<accession>A0A542SRL7</accession>
<proteinExistence type="predicted"/>
<name>A0A542SRL7_9MICO</name>
<evidence type="ECO:0000256" key="1">
    <source>
        <dbReference type="SAM" id="Phobius"/>
    </source>
</evidence>